<dbReference type="InterPro" id="IPR017972">
    <property type="entry name" value="Cyt_P450_CS"/>
</dbReference>
<keyword evidence="5" id="KW-0349">Heme</keyword>
<accession>D0N542</accession>
<dbReference type="InterPro" id="IPR036396">
    <property type="entry name" value="Cyt_P450_sf"/>
</dbReference>
<evidence type="ECO:0000256" key="3">
    <source>
        <dbReference type="ARBA" id="ARBA00023002"/>
    </source>
</evidence>
<keyword evidence="7" id="KW-1185">Reference proteome</keyword>
<dbReference type="STRING" id="403677.D0N542"/>
<protein>
    <submittedName>
        <fullName evidence="6">Cytochrome P450, putative</fullName>
    </submittedName>
</protein>
<name>D0N542_PHYIT</name>
<dbReference type="GO" id="GO:0005506">
    <property type="term" value="F:iron ion binding"/>
    <property type="evidence" value="ECO:0007669"/>
    <property type="project" value="InterPro"/>
</dbReference>
<comment type="cofactor">
    <cofactor evidence="5">
        <name>heme</name>
        <dbReference type="ChEBI" id="CHEBI:30413"/>
    </cofactor>
</comment>
<dbReference type="GeneID" id="9471830"/>
<dbReference type="GO" id="GO:0006629">
    <property type="term" value="P:lipid metabolic process"/>
    <property type="evidence" value="ECO:0007669"/>
    <property type="project" value="UniProtKB-ARBA"/>
</dbReference>
<dbReference type="InterPro" id="IPR001128">
    <property type="entry name" value="Cyt_P450"/>
</dbReference>
<evidence type="ECO:0000256" key="2">
    <source>
        <dbReference type="ARBA" id="ARBA00022723"/>
    </source>
</evidence>
<feature type="binding site" description="axial binding residue" evidence="5">
    <location>
        <position position="491"/>
    </location>
    <ligand>
        <name>heme</name>
        <dbReference type="ChEBI" id="CHEBI:30413"/>
    </ligand>
    <ligandPart>
        <name>Fe</name>
        <dbReference type="ChEBI" id="CHEBI:18248"/>
    </ligandPart>
</feature>
<dbReference type="eggNOG" id="KOG0157">
    <property type="taxonomic scope" value="Eukaryota"/>
</dbReference>
<proteinExistence type="inferred from homology"/>
<evidence type="ECO:0000256" key="1">
    <source>
        <dbReference type="ARBA" id="ARBA00010617"/>
    </source>
</evidence>
<evidence type="ECO:0000256" key="5">
    <source>
        <dbReference type="PIRSR" id="PIRSR602401-1"/>
    </source>
</evidence>
<dbReference type="Gene3D" id="1.10.630.10">
    <property type="entry name" value="Cytochrome P450"/>
    <property type="match status" value="2"/>
</dbReference>
<dbReference type="PRINTS" id="PR00463">
    <property type="entry name" value="EP450I"/>
</dbReference>
<dbReference type="OMA" id="NEEWRTI"/>
<organism evidence="6 7">
    <name type="scientific">Phytophthora infestans (strain T30-4)</name>
    <name type="common">Potato late blight agent</name>
    <dbReference type="NCBI Taxonomy" id="403677"/>
    <lineage>
        <taxon>Eukaryota</taxon>
        <taxon>Sar</taxon>
        <taxon>Stramenopiles</taxon>
        <taxon>Oomycota</taxon>
        <taxon>Peronosporomycetes</taxon>
        <taxon>Peronosporales</taxon>
        <taxon>Peronosporaceae</taxon>
        <taxon>Phytophthora</taxon>
    </lineage>
</organism>
<keyword evidence="3" id="KW-0560">Oxidoreductase</keyword>
<dbReference type="GO" id="GO:0016705">
    <property type="term" value="F:oxidoreductase activity, acting on paired donors, with incorporation or reduction of molecular oxygen"/>
    <property type="evidence" value="ECO:0007669"/>
    <property type="project" value="InterPro"/>
</dbReference>
<dbReference type="InterPro" id="IPR002401">
    <property type="entry name" value="Cyt_P450_E_grp-I"/>
</dbReference>
<evidence type="ECO:0000313" key="7">
    <source>
        <dbReference type="Proteomes" id="UP000006643"/>
    </source>
</evidence>
<gene>
    <name evidence="6" type="ORF">PITG_06554</name>
</gene>
<keyword evidence="4 5" id="KW-0408">Iron</keyword>
<dbReference type="VEuPathDB" id="FungiDB:PITG_06554"/>
<dbReference type="CDD" id="cd11064">
    <property type="entry name" value="CYP86A"/>
    <property type="match status" value="2"/>
</dbReference>
<dbReference type="GO" id="GO:0004497">
    <property type="term" value="F:monooxygenase activity"/>
    <property type="evidence" value="ECO:0007669"/>
    <property type="project" value="InterPro"/>
</dbReference>
<dbReference type="PROSITE" id="PS00086">
    <property type="entry name" value="CYTOCHROME_P450"/>
    <property type="match status" value="2"/>
</dbReference>
<evidence type="ECO:0000313" key="6">
    <source>
        <dbReference type="EMBL" id="EEY70000.1"/>
    </source>
</evidence>
<dbReference type="GO" id="GO:0020037">
    <property type="term" value="F:heme binding"/>
    <property type="evidence" value="ECO:0007669"/>
    <property type="project" value="InterPro"/>
</dbReference>
<dbReference type="InParanoid" id="D0N542"/>
<dbReference type="OrthoDB" id="1470350at2759"/>
<dbReference type="HOGENOM" id="CLU_001570_9_1_1"/>
<reference evidence="7" key="1">
    <citation type="journal article" date="2009" name="Nature">
        <title>Genome sequence and analysis of the Irish potato famine pathogen Phytophthora infestans.</title>
        <authorList>
            <consortium name="The Broad Institute Genome Sequencing Platform"/>
            <person name="Haas B.J."/>
            <person name="Kamoun S."/>
            <person name="Zody M.C."/>
            <person name="Jiang R.H."/>
            <person name="Handsaker R.E."/>
            <person name="Cano L.M."/>
            <person name="Grabherr M."/>
            <person name="Kodira C.D."/>
            <person name="Raffaele S."/>
            <person name="Torto-Alalibo T."/>
            <person name="Bozkurt T.O."/>
            <person name="Ah-Fong A.M."/>
            <person name="Alvarado L."/>
            <person name="Anderson V.L."/>
            <person name="Armstrong M.R."/>
            <person name="Avrova A."/>
            <person name="Baxter L."/>
            <person name="Beynon J."/>
            <person name="Boevink P.C."/>
            <person name="Bollmann S.R."/>
            <person name="Bos J.I."/>
            <person name="Bulone V."/>
            <person name="Cai G."/>
            <person name="Cakir C."/>
            <person name="Carrington J.C."/>
            <person name="Chawner M."/>
            <person name="Conti L."/>
            <person name="Costanzo S."/>
            <person name="Ewan R."/>
            <person name="Fahlgren N."/>
            <person name="Fischbach M.A."/>
            <person name="Fugelstad J."/>
            <person name="Gilroy E.M."/>
            <person name="Gnerre S."/>
            <person name="Green P.J."/>
            <person name="Grenville-Briggs L.J."/>
            <person name="Griffith J."/>
            <person name="Grunwald N.J."/>
            <person name="Horn K."/>
            <person name="Horner N.R."/>
            <person name="Hu C.H."/>
            <person name="Huitema E."/>
            <person name="Jeong D.H."/>
            <person name="Jones A.M."/>
            <person name="Jones J.D."/>
            <person name="Jones R.W."/>
            <person name="Karlsson E.K."/>
            <person name="Kunjeti S.G."/>
            <person name="Lamour K."/>
            <person name="Liu Z."/>
            <person name="Ma L."/>
            <person name="Maclean D."/>
            <person name="Chibucos M.C."/>
            <person name="McDonald H."/>
            <person name="McWalters J."/>
            <person name="Meijer H.J."/>
            <person name="Morgan W."/>
            <person name="Morris P.F."/>
            <person name="Munro C.A."/>
            <person name="O'Neill K."/>
            <person name="Ospina-Giraldo M."/>
            <person name="Pinzon A."/>
            <person name="Pritchard L."/>
            <person name="Ramsahoye B."/>
            <person name="Ren Q."/>
            <person name="Restrepo S."/>
            <person name="Roy S."/>
            <person name="Sadanandom A."/>
            <person name="Savidor A."/>
            <person name="Schornack S."/>
            <person name="Schwartz D.C."/>
            <person name="Schumann U.D."/>
            <person name="Schwessinger B."/>
            <person name="Seyer L."/>
            <person name="Sharpe T."/>
            <person name="Silvar C."/>
            <person name="Song J."/>
            <person name="Studholme D.J."/>
            <person name="Sykes S."/>
            <person name="Thines M."/>
            <person name="van de Vondervoort P.J."/>
            <person name="Phuntumart V."/>
            <person name="Wawra S."/>
            <person name="Weide R."/>
            <person name="Win J."/>
            <person name="Young C."/>
            <person name="Zhou S."/>
            <person name="Fry W."/>
            <person name="Meyers B.C."/>
            <person name="van West P."/>
            <person name="Ristaino J."/>
            <person name="Govers F."/>
            <person name="Birch P.R."/>
            <person name="Whisson S.C."/>
            <person name="Judelson H.S."/>
            <person name="Nusbaum C."/>
        </authorList>
    </citation>
    <scope>NUCLEOTIDE SEQUENCE [LARGE SCALE GENOMIC DNA]</scope>
    <source>
        <strain evidence="7">T30-4</strain>
    </source>
</reference>
<dbReference type="PRINTS" id="PR00385">
    <property type="entry name" value="P450"/>
</dbReference>
<dbReference type="PANTHER" id="PTHR24296">
    <property type="entry name" value="CYTOCHROME P450"/>
    <property type="match status" value="1"/>
</dbReference>
<comment type="similarity">
    <text evidence="1">Belongs to the cytochrome P450 family.</text>
</comment>
<dbReference type="AlphaFoldDB" id="D0N542"/>
<dbReference type="Proteomes" id="UP000006643">
    <property type="component" value="Unassembled WGS sequence"/>
</dbReference>
<dbReference type="KEGG" id="pif:PITG_06554"/>
<evidence type="ECO:0000256" key="4">
    <source>
        <dbReference type="ARBA" id="ARBA00023004"/>
    </source>
</evidence>
<sequence length="1099" mass="125124">MASMRDSSERRPGSLRTPYALPRNDVAITAATAVAVSLGLSLLHSTKRSKTTEARRVPPMPKSTLPILKSLLDIGGAVDTFHDWLYEQSAEFDNRPWMYHIPGRPETIVLSSPDTIEDVMSTQGHIFLRGPVGQYTSYDIFGKGMIIADGDQWYYHRKTASHLFSMQMMKEAMESSVHEKLGVFLDVLDIYHKRGKPFSLKEELLHFTMDVISKIGFGVELNTLKDSPDRETDHEFLEAFDSAGVGFAVRVQTPIWVWRIKRFLNIGWERVFQNDIATMHNFINKVIMESMQKKAELAAKGEKMVAKDLISLFMESNLRESEDMHIADDDVTIMRDMVMTFIFAGKDTTAHSMSWFIVMMNRYPDVLRKIREEMKEKLPGLFNGEIRVPTQEQVRNLVYLEAVIKENMRLTPSTGFIARECMQDTTLVDGTFIKKGQTTMVSSYCNGRNTKSWGDDALEFKPERMINPETGKLRVFSPFKFSAFGSGQHVCIGQRFAMMQLKMTLATLFSKFDIKTVEDPLDITGDSPLASLRYQRLPSHFRFFKPARRNPETLSRTSKLAMKSVTDLLGDKNDLVVTAAAAVAVSLGLSLLLHAKKNKSTEAQKLPPVPKTTLPLLKNILDAGGNAERFHDWLNEQSTEFGNRPWMFTIPGRPDNIVLSSPEMFEDVLKTQDDVFLRGPSGQYISYDLFGNGMVITDGDLWFYHRKTASHLFSMQMMKDVMEATVREKLAVFLDVLNIYSKRNQQFSVKQELSHFTMDVIAKIAFAIELDTLKNSPDRDEDHEFLQAFNKACVAFGVRIQSPLWLWRLKRYLNVGWEKVLKENNAIIQNFINDVIVKSMNKKAELAAKGETMVARDLITLFMESNLRQTEDIQIEDDDATIMRDMVMSFAFAGKDSTADNMCWFIVNMNRYPNELRKVRDEMKQKLPGLLTGEIVVPTQDQVRDLVYLEAVIKENMRLHPSTAFIMREAMQDTTLVDGTFVRKGQTLMVSSYCNARNKRTWGEDCLKFKPERMIDPETGKLRVLSPYVFSGFGSGQHVCIGQKFAMMEIKMTLATLLSKFDIETVEDPWKLTYEFSLTTPVKGGLNVKVTPLTPAASA</sequence>
<dbReference type="RefSeq" id="XP_002998647.1">
    <property type="nucleotide sequence ID" value="XM_002998601.1"/>
</dbReference>
<dbReference type="Pfam" id="PF00067">
    <property type="entry name" value="p450"/>
    <property type="match status" value="2"/>
</dbReference>
<dbReference type="EMBL" id="DS028125">
    <property type="protein sequence ID" value="EEY70000.1"/>
    <property type="molecule type" value="Genomic_DNA"/>
</dbReference>
<dbReference type="SUPFAM" id="SSF48264">
    <property type="entry name" value="Cytochrome P450"/>
    <property type="match status" value="2"/>
</dbReference>
<keyword evidence="2 5" id="KW-0479">Metal-binding</keyword>